<dbReference type="Proteomes" id="UP000038622">
    <property type="component" value="Unassembled WGS sequence"/>
</dbReference>
<dbReference type="EMBL" id="CDMN01000014">
    <property type="protein sequence ID" value="CRF43857.1"/>
    <property type="molecule type" value="Genomic_DNA"/>
</dbReference>
<dbReference type="Proteomes" id="UP000045175">
    <property type="component" value="Unassembled WGS sequence"/>
</dbReference>
<evidence type="ECO:0000313" key="4">
    <source>
        <dbReference type="Proteomes" id="UP000038622"/>
    </source>
</evidence>
<gene>
    <name evidence="1" type="ORF">HAL011_15350</name>
    <name evidence="2" type="ORF">HAL013_06220</name>
    <name evidence="3" type="ORF">HAL09_04120</name>
</gene>
<name>A0A0K2X808_9HELI</name>
<reference evidence="4" key="3">
    <citation type="submission" date="2014-12" db="EMBL/GenBank/DDBJ databases">
        <authorList>
            <person name="Smet A."/>
        </authorList>
    </citation>
    <scope>NUCLEOTIDE SEQUENCE [LARGE SCALE GENOMIC DNA]</scope>
</reference>
<evidence type="ECO:0000313" key="6">
    <source>
        <dbReference type="Proteomes" id="UP000045175"/>
    </source>
</evidence>
<dbReference type="AlphaFoldDB" id="A0A0K2X808"/>
<reference evidence="1" key="1">
    <citation type="submission" date="2014-12" db="EMBL/GenBank/DDBJ databases">
        <title>Whole genome sequences of four Staphylococcus schleiferi canine isolates.</title>
        <authorList>
            <person name="Misic A.M."/>
            <person name="Cain C."/>
            <person name="Morris D.O."/>
            <person name="Rankin S."/>
            <person name="Beiting D."/>
        </authorList>
    </citation>
    <scope>NUCLEOTIDE SEQUENCE</scope>
    <source>
        <strain evidence="1">ASB11</strain>
        <strain evidence="2">ASB13</strain>
        <strain evidence="3">ASB9</strain>
    </source>
</reference>
<dbReference type="Proteomes" id="UP000041394">
    <property type="component" value="Unassembled WGS sequence"/>
</dbReference>
<dbReference type="STRING" id="1578720.HAL011_15350"/>
<evidence type="ECO:0000313" key="3">
    <source>
        <dbReference type="EMBL" id="CRF43857.1"/>
    </source>
</evidence>
<organism evidence="1 4">
    <name type="scientific">Helicobacter ailurogastricus</name>
    <dbReference type="NCBI Taxonomy" id="1578720"/>
    <lineage>
        <taxon>Bacteria</taxon>
        <taxon>Pseudomonadati</taxon>
        <taxon>Campylobacterota</taxon>
        <taxon>Epsilonproteobacteria</taxon>
        <taxon>Campylobacterales</taxon>
        <taxon>Helicobacteraceae</taxon>
        <taxon>Helicobacter</taxon>
    </lineage>
</organism>
<keyword evidence="4" id="KW-1185">Reference proteome</keyword>
<dbReference type="EMBL" id="CDML01000051">
    <property type="protein sequence ID" value="CRF41723.1"/>
    <property type="molecule type" value="Genomic_DNA"/>
</dbReference>
<dbReference type="EMBL" id="CDMH01000029">
    <property type="protein sequence ID" value="CRF42441.1"/>
    <property type="molecule type" value="Genomic_DNA"/>
</dbReference>
<dbReference type="InterPro" id="IPR028082">
    <property type="entry name" value="Peripla_BP_I"/>
</dbReference>
<reference evidence="5 6" key="2">
    <citation type="submission" date="2014-12" db="EMBL/GenBank/DDBJ databases">
        <authorList>
            <person name="Jaenicke S."/>
        </authorList>
    </citation>
    <scope>NUCLEOTIDE SEQUENCE [LARGE SCALE GENOMIC DNA]</scope>
</reference>
<dbReference type="SUPFAM" id="SSF53822">
    <property type="entry name" value="Periplasmic binding protein-like I"/>
    <property type="match status" value="1"/>
</dbReference>
<evidence type="ECO:0008006" key="7">
    <source>
        <dbReference type="Google" id="ProtNLM"/>
    </source>
</evidence>
<evidence type="ECO:0000313" key="5">
    <source>
        <dbReference type="Proteomes" id="UP000041394"/>
    </source>
</evidence>
<proteinExistence type="predicted"/>
<protein>
    <recommendedName>
        <fullName evidence="7">Periplasmic protein</fullName>
    </recommendedName>
</protein>
<evidence type="ECO:0000313" key="1">
    <source>
        <dbReference type="EMBL" id="CRF41723.1"/>
    </source>
</evidence>
<dbReference type="Gene3D" id="3.40.50.2300">
    <property type="match status" value="1"/>
</dbReference>
<evidence type="ECO:0000313" key="2">
    <source>
        <dbReference type="EMBL" id="CRF42441.1"/>
    </source>
</evidence>
<accession>A0A0K2X808</accession>
<sequence>MGLFLSLVLLGSLGAKVRPRLLSPIPPAHQIVINLDPCSPECLHQLYASGQIFSFMARYVADTQDAQLQDNYTIIDDLLNPTLSAQKPKEEDAQNQAEVYKVALLVPKSVVGRYADTSTNALLSYLVLKNHNFTLKVFDSQKEDPDDLKKTYQSIVQEGFPFVIALLTQEGVQNLCAKTPLTLPTIVPTVNKHQLEKRMDLPSTLIFGGIDFPKQVAMLLEFSQHRPLVVYNDDSFRGEMLAKSLKDLGANVAYEDTITFKKASAFGREINKQRRYLKNGVVLFNTSIVKTGMLLSQIGTLSSRERPQMLLSSQINFNLSMFMLTQPQDRQNLYITNALEELSPYLSQTATLLSSDLKHDWVGYASVDCLEHMLTRFYPHLQRYFKEPLQDQQILYTNTLYTPKYLGFAPYPN</sequence>